<feature type="domain" description="DUF6933" evidence="1">
    <location>
        <begin position="4"/>
        <end position="162"/>
    </location>
</feature>
<organism evidence="2 3">
    <name type="scientific">Piscirickettsia litoralis</name>
    <dbReference type="NCBI Taxonomy" id="1891921"/>
    <lineage>
        <taxon>Bacteria</taxon>
        <taxon>Pseudomonadati</taxon>
        <taxon>Pseudomonadota</taxon>
        <taxon>Gammaproteobacteria</taxon>
        <taxon>Thiotrichales</taxon>
        <taxon>Piscirickettsiaceae</taxon>
        <taxon>Piscirickettsia</taxon>
    </lineage>
</organism>
<keyword evidence="3" id="KW-1185">Reference proteome</keyword>
<name>A0ABX2ZXU6_9GAMM</name>
<gene>
    <name evidence="2" type="ORF">BGC07_16825</name>
</gene>
<evidence type="ECO:0000313" key="3">
    <source>
        <dbReference type="Proteomes" id="UP000094329"/>
    </source>
</evidence>
<dbReference type="InterPro" id="IPR053864">
    <property type="entry name" value="DUF6933"/>
</dbReference>
<reference evidence="2 3" key="1">
    <citation type="submission" date="2016-08" db="EMBL/GenBank/DDBJ databases">
        <title>Draft genome sequence of Candidatus Piscirickettsia litoralis, from seawater.</title>
        <authorList>
            <person name="Wan X."/>
            <person name="Lee A.J."/>
            <person name="Hou S."/>
            <person name="Donachie S.P."/>
        </authorList>
    </citation>
    <scope>NUCLEOTIDE SEQUENCE [LARGE SCALE GENOMIC DNA]</scope>
    <source>
        <strain evidence="2 3">Y2</strain>
    </source>
</reference>
<sequence length="173" mass="20259">MPQYRVTQKFAKDLKLKALGSPAETQSIFDDWVIDMIRVGRRKVGMITHVHSFLTFFVPYSEIGGASEIHHATRLFLVNFLYEHGLDQYVRRAEQFFDTDTTVRYCKTDNRKLVGHMTDLKYMAEGQYQGVDFESINWDEINRYVHNTIVRLHGSQYSRPEELFVKTINSIAD</sequence>
<evidence type="ECO:0000313" key="2">
    <source>
        <dbReference type="EMBL" id="ODN41426.1"/>
    </source>
</evidence>
<evidence type="ECO:0000259" key="1">
    <source>
        <dbReference type="Pfam" id="PF22016"/>
    </source>
</evidence>
<comment type="caution">
    <text evidence="2">The sequence shown here is derived from an EMBL/GenBank/DDBJ whole genome shotgun (WGS) entry which is preliminary data.</text>
</comment>
<dbReference type="Pfam" id="PF22016">
    <property type="entry name" value="DUF6933"/>
    <property type="match status" value="1"/>
</dbReference>
<proteinExistence type="predicted"/>
<dbReference type="EMBL" id="MDTU01000003">
    <property type="protein sequence ID" value="ODN41426.1"/>
    <property type="molecule type" value="Genomic_DNA"/>
</dbReference>
<protein>
    <recommendedName>
        <fullName evidence="1">DUF6933 domain-containing protein</fullName>
    </recommendedName>
</protein>
<accession>A0ABX2ZXU6</accession>
<dbReference type="RefSeq" id="WP_069314219.1">
    <property type="nucleotide sequence ID" value="NZ_MDTU01000003.1"/>
</dbReference>
<dbReference type="Proteomes" id="UP000094329">
    <property type="component" value="Unassembled WGS sequence"/>
</dbReference>